<dbReference type="GeneID" id="17110492"/>
<dbReference type="eggNOG" id="arCOG01831">
    <property type="taxonomic scope" value="Archaea"/>
</dbReference>
<name>U3TH85_9CREN</name>
<protein>
    <submittedName>
        <fullName evidence="1">Uncharacterized protein</fullName>
    </submittedName>
</protein>
<organism evidence="1 2">
    <name type="scientific">Aeropyrum camini SY1 = JCM 12091</name>
    <dbReference type="NCBI Taxonomy" id="1198449"/>
    <lineage>
        <taxon>Archaea</taxon>
        <taxon>Thermoproteota</taxon>
        <taxon>Thermoprotei</taxon>
        <taxon>Desulfurococcales</taxon>
        <taxon>Desulfurococcaceae</taxon>
        <taxon>Aeropyrum</taxon>
    </lineage>
</organism>
<dbReference type="KEGG" id="acj:ACAM_1215"/>
<reference evidence="1 2" key="1">
    <citation type="journal article" date="2013" name="Appl. Environ. Microbiol.">
        <title>Variation of the Virus-Related Elements within Syntenic Genomes of the Hyperthermophilic Archaeon Aeropyrum.</title>
        <authorList>
            <person name="Daifuku T."/>
            <person name="Yoshida T."/>
            <person name="Kitamura T."/>
            <person name="Kawaichi S."/>
            <person name="Inoue T."/>
            <person name="Nomura K."/>
            <person name="Yoshida Y."/>
            <person name="Kuno S."/>
            <person name="Sako Y."/>
        </authorList>
    </citation>
    <scope>NUCLEOTIDE SEQUENCE [LARGE SCALE GENOMIC DNA]</scope>
    <source>
        <strain evidence="1 2">SY1</strain>
    </source>
</reference>
<accession>U3TH85</accession>
<dbReference type="AlphaFoldDB" id="U3TH85"/>
<dbReference type="Proteomes" id="UP000016887">
    <property type="component" value="Chromosome"/>
</dbReference>
<sequence>MYKAGNLSHVHGAMIFDRLSRIHQAVGVPSPPGLIPAIPKYEPCMEDAPWSRAGLRFCRTLEHYTPTGVEDSARRLGLDMRFDGLYNVHMPYVPSENVTLYIHPAEALDQVYRQGPYWTLKTLHKIARALERLPLRGFGLTGSLATQTSNPAYSDIDIVVFEALDPYTLLETLEKLGRPELDTIEYRGPLQGSYRVGWRRRLVEGRRVTFVAAPLEPGSTCKPLSTYWAIDTPTLNAVETTLHIPPGQPSALHYPPCARSQEGLWVVSFEYNVALELFEGGEIRVSAAAGSSGRTLYIGVRGLETKLERPKRS</sequence>
<gene>
    <name evidence="1" type="ORF">ACAM_1215</name>
</gene>
<dbReference type="STRING" id="1198449.ACAM_1215"/>
<proteinExistence type="predicted"/>
<dbReference type="RefSeq" id="WP_022541954.1">
    <property type="nucleotide sequence ID" value="NC_022521.1"/>
</dbReference>
<dbReference type="EMBL" id="AP012489">
    <property type="protein sequence ID" value="BAN90684.1"/>
    <property type="molecule type" value="Genomic_DNA"/>
</dbReference>
<evidence type="ECO:0000313" key="2">
    <source>
        <dbReference type="Proteomes" id="UP000016887"/>
    </source>
</evidence>
<keyword evidence="2" id="KW-1185">Reference proteome</keyword>
<evidence type="ECO:0000313" key="1">
    <source>
        <dbReference type="EMBL" id="BAN90684.1"/>
    </source>
</evidence>